<keyword evidence="3" id="KW-1185">Reference proteome</keyword>
<dbReference type="AlphaFoldDB" id="A0A9Q3KU53"/>
<sequence>YSEAEFEEIVKVHISKKGTLFKIDLPKQPKGVCLILKWCIPEKEATIKFKQVDLNMEEKVREGPTLEEIPQQKHIWCIPRSLSTNFDMNSELELIQSPNYTSRAFWVAEDHRSIGRFKPNGTQAQGQENEELAEEPKCFTNRPKARPGDESRFGKGWTSSISQLQKSPKTNSKDLRERKKVLRIAKKGERKG</sequence>
<evidence type="ECO:0000256" key="1">
    <source>
        <dbReference type="SAM" id="MobiDB-lite"/>
    </source>
</evidence>
<comment type="caution">
    <text evidence="2">The sequence shown here is derived from an EMBL/GenBank/DDBJ whole genome shotgun (WGS) entry which is preliminary data.</text>
</comment>
<feature type="compositionally biased region" description="Polar residues" evidence="1">
    <location>
        <begin position="157"/>
        <end position="170"/>
    </location>
</feature>
<gene>
    <name evidence="2" type="ORF">O181_125527</name>
</gene>
<evidence type="ECO:0000313" key="3">
    <source>
        <dbReference type="Proteomes" id="UP000765509"/>
    </source>
</evidence>
<reference evidence="2" key="1">
    <citation type="submission" date="2021-03" db="EMBL/GenBank/DDBJ databases">
        <title>Draft genome sequence of rust myrtle Austropuccinia psidii MF-1, a brazilian biotype.</title>
        <authorList>
            <person name="Quecine M.C."/>
            <person name="Pachon D.M.R."/>
            <person name="Bonatelli M.L."/>
            <person name="Correr F.H."/>
            <person name="Franceschini L.M."/>
            <person name="Leite T.F."/>
            <person name="Margarido G.R.A."/>
            <person name="Almeida C.A."/>
            <person name="Ferrarezi J.A."/>
            <person name="Labate C.A."/>
        </authorList>
    </citation>
    <scope>NUCLEOTIDE SEQUENCE</scope>
    <source>
        <strain evidence="2">MF-1</strain>
    </source>
</reference>
<protein>
    <submittedName>
        <fullName evidence="2">Uncharacterized protein</fullName>
    </submittedName>
</protein>
<dbReference type="EMBL" id="AVOT02122077">
    <property type="protein sequence ID" value="MBW0585812.1"/>
    <property type="molecule type" value="Genomic_DNA"/>
</dbReference>
<proteinExistence type="predicted"/>
<name>A0A9Q3KU53_9BASI</name>
<dbReference type="Proteomes" id="UP000765509">
    <property type="component" value="Unassembled WGS sequence"/>
</dbReference>
<organism evidence="2 3">
    <name type="scientific">Austropuccinia psidii MF-1</name>
    <dbReference type="NCBI Taxonomy" id="1389203"/>
    <lineage>
        <taxon>Eukaryota</taxon>
        <taxon>Fungi</taxon>
        <taxon>Dikarya</taxon>
        <taxon>Basidiomycota</taxon>
        <taxon>Pucciniomycotina</taxon>
        <taxon>Pucciniomycetes</taxon>
        <taxon>Pucciniales</taxon>
        <taxon>Sphaerophragmiaceae</taxon>
        <taxon>Austropuccinia</taxon>
    </lineage>
</organism>
<feature type="compositionally biased region" description="Basic residues" evidence="1">
    <location>
        <begin position="178"/>
        <end position="192"/>
    </location>
</feature>
<evidence type="ECO:0000313" key="2">
    <source>
        <dbReference type="EMBL" id="MBW0585812.1"/>
    </source>
</evidence>
<feature type="region of interest" description="Disordered" evidence="1">
    <location>
        <begin position="116"/>
        <end position="192"/>
    </location>
</feature>
<feature type="non-terminal residue" evidence="2">
    <location>
        <position position="1"/>
    </location>
</feature>
<accession>A0A9Q3KU53</accession>